<reference evidence="2" key="1">
    <citation type="submission" date="2022-11" db="UniProtKB">
        <authorList>
            <consortium name="WormBaseParasite"/>
        </authorList>
    </citation>
    <scope>IDENTIFICATION</scope>
</reference>
<sequence length="246" mass="27070">MKQLHNQSEVSIVFLTHIRSLKLFPEDNWLVVGGETENIVVYDVNAEAVVNEFNIEAPACYALAIAQDSKLCFSCCANGNVIIWDIRQKQRVATLTGHDDVVSCIDIAPGGGILWTGRIEMDRHILDSRAFSLGCCPTESWVAVGTERGQVNMINIQSGESYVVNSHESCVLSLKFAKSGKYFVTTGKDYLVNVSTTPYGTRLFKMHEDGSVLSCDISSDEKYLVTGSGEKKATVYSIISLSRLNI</sequence>
<accession>A0AC34RKZ5</accession>
<proteinExistence type="predicted"/>
<dbReference type="WBParaSite" id="JU765_v2.g7889.t1">
    <property type="protein sequence ID" value="JU765_v2.g7889.t1"/>
    <property type="gene ID" value="JU765_v2.g7889"/>
</dbReference>
<dbReference type="Proteomes" id="UP000887576">
    <property type="component" value="Unplaced"/>
</dbReference>
<protein>
    <submittedName>
        <fullName evidence="2">Uncharacterized protein</fullName>
    </submittedName>
</protein>
<organism evidence="1 2">
    <name type="scientific">Panagrolaimus sp. JU765</name>
    <dbReference type="NCBI Taxonomy" id="591449"/>
    <lineage>
        <taxon>Eukaryota</taxon>
        <taxon>Metazoa</taxon>
        <taxon>Ecdysozoa</taxon>
        <taxon>Nematoda</taxon>
        <taxon>Chromadorea</taxon>
        <taxon>Rhabditida</taxon>
        <taxon>Tylenchina</taxon>
        <taxon>Panagrolaimomorpha</taxon>
        <taxon>Panagrolaimoidea</taxon>
        <taxon>Panagrolaimidae</taxon>
        <taxon>Panagrolaimus</taxon>
    </lineage>
</organism>
<name>A0AC34RKZ5_9BILA</name>
<evidence type="ECO:0000313" key="1">
    <source>
        <dbReference type="Proteomes" id="UP000887576"/>
    </source>
</evidence>
<evidence type="ECO:0000313" key="2">
    <source>
        <dbReference type="WBParaSite" id="JU765_v2.g7889.t1"/>
    </source>
</evidence>